<name>A0A1H0W9M2_9PSEU</name>
<feature type="transmembrane region" description="Helical" evidence="2">
    <location>
        <begin position="196"/>
        <end position="217"/>
    </location>
</feature>
<dbReference type="STRING" id="504798.SAMN05421871_11597"/>
<evidence type="ECO:0000256" key="1">
    <source>
        <dbReference type="SAM" id="MobiDB-lite"/>
    </source>
</evidence>
<dbReference type="Pfam" id="PF14219">
    <property type="entry name" value="DUF4328"/>
    <property type="match status" value="1"/>
</dbReference>
<accession>A0A1H0W9M2</accession>
<reference evidence="5" key="1">
    <citation type="submission" date="2016-10" db="EMBL/GenBank/DDBJ databases">
        <authorList>
            <person name="Varghese N."/>
            <person name="Submissions S."/>
        </authorList>
    </citation>
    <scope>NUCLEOTIDE SEQUENCE [LARGE SCALE GENOMIC DNA]</scope>
    <source>
        <strain evidence="5">IBRC-M 10655</strain>
    </source>
</reference>
<keyword evidence="2" id="KW-0812">Transmembrane</keyword>
<evidence type="ECO:0000313" key="5">
    <source>
        <dbReference type="Proteomes" id="UP000199651"/>
    </source>
</evidence>
<feature type="transmembrane region" description="Helical" evidence="2">
    <location>
        <begin position="111"/>
        <end position="136"/>
    </location>
</feature>
<keyword evidence="2" id="KW-1133">Transmembrane helix</keyword>
<keyword evidence="2" id="KW-0472">Membrane</keyword>
<feature type="transmembrane region" description="Helical" evidence="2">
    <location>
        <begin position="229"/>
        <end position="252"/>
    </location>
</feature>
<organism evidence="4 5">
    <name type="scientific">Actinokineospora alba</name>
    <dbReference type="NCBI Taxonomy" id="504798"/>
    <lineage>
        <taxon>Bacteria</taxon>
        <taxon>Bacillati</taxon>
        <taxon>Actinomycetota</taxon>
        <taxon>Actinomycetes</taxon>
        <taxon>Pseudonocardiales</taxon>
        <taxon>Pseudonocardiaceae</taxon>
        <taxon>Actinokineospora</taxon>
    </lineage>
</organism>
<feature type="compositionally biased region" description="Pro residues" evidence="1">
    <location>
        <begin position="1"/>
        <end position="17"/>
    </location>
</feature>
<proteinExistence type="predicted"/>
<evidence type="ECO:0000259" key="3">
    <source>
        <dbReference type="Pfam" id="PF14219"/>
    </source>
</evidence>
<dbReference type="AlphaFoldDB" id="A0A1H0W9M2"/>
<dbReference type="EMBL" id="FNJB01000019">
    <property type="protein sequence ID" value="SDP87328.1"/>
    <property type="molecule type" value="Genomic_DNA"/>
</dbReference>
<feature type="region of interest" description="Disordered" evidence="1">
    <location>
        <begin position="1"/>
        <end position="25"/>
    </location>
</feature>
<gene>
    <name evidence="4" type="ORF">SAMN05192558_1199</name>
</gene>
<protein>
    <recommendedName>
        <fullName evidence="3">DUF4328 domain-containing protein</fullName>
    </recommendedName>
</protein>
<sequence length="292" mass="31234">MDWVATPPPGPSTPAPPRRFTRYTGPPSYRTPPRWGFPALAWRWPTAVPTGTEAAPIAECLRVRARFAVVMLTMLSVFAVLTAAAEIWRYVLLVEARTSALRAGTVDLSDSLVITGAYLTLFVGAAAIAATLWWLVPARQAAAEVSGYESARPATHVVLALLIPGLNLLVPGAAAAELEHAALRRPADERPSPSKFVRWWWATLCVSGALFAATLLWRLRDGVQARADGVLLTAATDVAAAVFAAMTLVLVVRLSALLAPVDPASARLMRVIRVEGAPAPPLRTSRQPGAKR</sequence>
<dbReference type="Proteomes" id="UP000199651">
    <property type="component" value="Unassembled WGS sequence"/>
</dbReference>
<evidence type="ECO:0000313" key="4">
    <source>
        <dbReference type="EMBL" id="SDP87328.1"/>
    </source>
</evidence>
<feature type="transmembrane region" description="Helical" evidence="2">
    <location>
        <begin position="67"/>
        <end position="91"/>
    </location>
</feature>
<dbReference type="InterPro" id="IPR025565">
    <property type="entry name" value="DUF4328"/>
</dbReference>
<feature type="transmembrane region" description="Helical" evidence="2">
    <location>
        <begin position="157"/>
        <end position="176"/>
    </location>
</feature>
<keyword evidence="5" id="KW-1185">Reference proteome</keyword>
<evidence type="ECO:0000256" key="2">
    <source>
        <dbReference type="SAM" id="Phobius"/>
    </source>
</evidence>
<feature type="domain" description="DUF4328" evidence="3">
    <location>
        <begin position="97"/>
        <end position="255"/>
    </location>
</feature>